<feature type="chain" id="PRO_5047404630" description="Secreted protein" evidence="1">
    <location>
        <begin position="23"/>
        <end position="138"/>
    </location>
</feature>
<keyword evidence="1" id="KW-0732">Signal</keyword>
<sequence length="138" mass="16019">MSCLSHCALIRLLALHTPQLRFDTIPTPVLWPQSHPEDELYRERYHRVSSSDIVTNQTSLIPFFQLSRQRVKIFRYNLSTLCASFSLKVAPMRWLYRVGRQWTIKAPSAAWMKSQTLARWLGLLVGGDASRHIVHKDT</sequence>
<gene>
    <name evidence="2" type="ORF">ABVK25_012481</name>
</gene>
<dbReference type="EMBL" id="JBHFEH010000216">
    <property type="protein sequence ID" value="KAL2044088.1"/>
    <property type="molecule type" value="Genomic_DNA"/>
</dbReference>
<feature type="signal peptide" evidence="1">
    <location>
        <begin position="1"/>
        <end position="22"/>
    </location>
</feature>
<name>A0ABR4AG77_9LECA</name>
<evidence type="ECO:0000256" key="1">
    <source>
        <dbReference type="SAM" id="SignalP"/>
    </source>
</evidence>
<proteinExistence type="predicted"/>
<evidence type="ECO:0008006" key="4">
    <source>
        <dbReference type="Google" id="ProtNLM"/>
    </source>
</evidence>
<evidence type="ECO:0000313" key="3">
    <source>
        <dbReference type="Proteomes" id="UP001590951"/>
    </source>
</evidence>
<evidence type="ECO:0000313" key="2">
    <source>
        <dbReference type="EMBL" id="KAL2044088.1"/>
    </source>
</evidence>
<organism evidence="2 3">
    <name type="scientific">Lepraria finkii</name>
    <dbReference type="NCBI Taxonomy" id="1340010"/>
    <lineage>
        <taxon>Eukaryota</taxon>
        <taxon>Fungi</taxon>
        <taxon>Dikarya</taxon>
        <taxon>Ascomycota</taxon>
        <taxon>Pezizomycotina</taxon>
        <taxon>Lecanoromycetes</taxon>
        <taxon>OSLEUM clade</taxon>
        <taxon>Lecanoromycetidae</taxon>
        <taxon>Lecanorales</taxon>
        <taxon>Lecanorineae</taxon>
        <taxon>Stereocaulaceae</taxon>
        <taxon>Lepraria</taxon>
    </lineage>
</organism>
<accession>A0ABR4AG77</accession>
<dbReference type="Proteomes" id="UP001590951">
    <property type="component" value="Unassembled WGS sequence"/>
</dbReference>
<reference evidence="2 3" key="1">
    <citation type="submission" date="2024-09" db="EMBL/GenBank/DDBJ databases">
        <title>Rethinking Asexuality: The Enigmatic Case of Functional Sexual Genes in Lepraria (Stereocaulaceae).</title>
        <authorList>
            <person name="Doellman M."/>
            <person name="Sun Y."/>
            <person name="Barcenas-Pena A."/>
            <person name="Lumbsch H.T."/>
            <person name="Grewe F."/>
        </authorList>
    </citation>
    <scope>NUCLEOTIDE SEQUENCE [LARGE SCALE GENOMIC DNA]</scope>
    <source>
        <strain evidence="2 3">Grewe 0041</strain>
    </source>
</reference>
<protein>
    <recommendedName>
        <fullName evidence="4">Secreted protein</fullName>
    </recommendedName>
</protein>
<comment type="caution">
    <text evidence="2">The sequence shown here is derived from an EMBL/GenBank/DDBJ whole genome shotgun (WGS) entry which is preliminary data.</text>
</comment>
<keyword evidence="3" id="KW-1185">Reference proteome</keyword>